<evidence type="ECO:0000313" key="3">
    <source>
        <dbReference type="Proteomes" id="UP001597387"/>
    </source>
</evidence>
<evidence type="ECO:0000313" key="2">
    <source>
        <dbReference type="EMBL" id="MFD2162481.1"/>
    </source>
</evidence>
<feature type="transmembrane region" description="Helical" evidence="1">
    <location>
        <begin position="72"/>
        <end position="91"/>
    </location>
</feature>
<gene>
    <name evidence="2" type="ORF">ACFSJU_08750</name>
</gene>
<feature type="transmembrane region" description="Helical" evidence="1">
    <location>
        <begin position="25"/>
        <end position="42"/>
    </location>
</feature>
<evidence type="ECO:0008006" key="4">
    <source>
        <dbReference type="Google" id="ProtNLM"/>
    </source>
</evidence>
<keyword evidence="1" id="KW-0812">Transmembrane</keyword>
<comment type="caution">
    <text evidence="2">The sequence shown here is derived from an EMBL/GenBank/DDBJ whole genome shotgun (WGS) entry which is preliminary data.</text>
</comment>
<keyword evidence="1" id="KW-0472">Membrane</keyword>
<dbReference type="EMBL" id="JBHUHZ010000001">
    <property type="protein sequence ID" value="MFD2162481.1"/>
    <property type="molecule type" value="Genomic_DNA"/>
</dbReference>
<feature type="transmembrane region" description="Helical" evidence="1">
    <location>
        <begin position="49"/>
        <end position="66"/>
    </location>
</feature>
<evidence type="ECO:0000256" key="1">
    <source>
        <dbReference type="SAM" id="Phobius"/>
    </source>
</evidence>
<protein>
    <recommendedName>
        <fullName evidence="4">Sodium:solute symporter</fullName>
    </recommendedName>
</protein>
<accession>A0ABW4ZLQ3</accession>
<dbReference type="Proteomes" id="UP001597387">
    <property type="component" value="Unassembled WGS sequence"/>
</dbReference>
<reference evidence="3" key="1">
    <citation type="journal article" date="2019" name="Int. J. Syst. Evol. Microbiol.">
        <title>The Global Catalogue of Microorganisms (GCM) 10K type strain sequencing project: providing services to taxonomists for standard genome sequencing and annotation.</title>
        <authorList>
            <consortium name="The Broad Institute Genomics Platform"/>
            <consortium name="The Broad Institute Genome Sequencing Center for Infectious Disease"/>
            <person name="Wu L."/>
            <person name="Ma J."/>
        </authorList>
    </citation>
    <scope>NUCLEOTIDE SEQUENCE [LARGE SCALE GENOMIC DNA]</scope>
    <source>
        <strain evidence="3">KCTC 42217</strain>
    </source>
</reference>
<name>A0ABW4ZLQ3_9SPHI</name>
<keyword evidence="3" id="KW-1185">Reference proteome</keyword>
<sequence>MSIFLILAIVANATALTKNFIWYDAVFLFGLIIGIPSIVGMWKMQKWGVILYSFISVLSQLMFMTVNKWEPTFLITPFIVIAVNIFVLSGSRQAKEQPAGL</sequence>
<keyword evidence="1" id="KW-1133">Transmembrane helix</keyword>
<dbReference type="RefSeq" id="WP_255903528.1">
    <property type="nucleotide sequence ID" value="NZ_JAFMZO010000003.1"/>
</dbReference>
<organism evidence="2 3">
    <name type="scientific">Paradesertivirga mongoliensis</name>
    <dbReference type="NCBI Taxonomy" id="2100740"/>
    <lineage>
        <taxon>Bacteria</taxon>
        <taxon>Pseudomonadati</taxon>
        <taxon>Bacteroidota</taxon>
        <taxon>Sphingobacteriia</taxon>
        <taxon>Sphingobacteriales</taxon>
        <taxon>Sphingobacteriaceae</taxon>
        <taxon>Paradesertivirga</taxon>
    </lineage>
</organism>
<proteinExistence type="predicted"/>